<dbReference type="PANTHER" id="PTHR43163:SF6">
    <property type="entry name" value="DIPEPTIDE TRANSPORT SYSTEM PERMEASE PROTEIN DPPB-RELATED"/>
    <property type="match status" value="1"/>
</dbReference>
<dbReference type="InterPro" id="IPR035906">
    <property type="entry name" value="MetI-like_sf"/>
</dbReference>
<organism evidence="9 10">
    <name type="scientific">Actinophytocola oryzae</name>
    <dbReference type="NCBI Taxonomy" id="502181"/>
    <lineage>
        <taxon>Bacteria</taxon>
        <taxon>Bacillati</taxon>
        <taxon>Actinomycetota</taxon>
        <taxon>Actinomycetes</taxon>
        <taxon>Pseudonocardiales</taxon>
        <taxon>Pseudonocardiaceae</taxon>
    </lineage>
</organism>
<feature type="transmembrane region" description="Helical" evidence="7">
    <location>
        <begin position="122"/>
        <end position="147"/>
    </location>
</feature>
<comment type="caution">
    <text evidence="9">The sequence shown here is derived from an EMBL/GenBank/DDBJ whole genome shotgun (WGS) entry which is preliminary data.</text>
</comment>
<feature type="transmembrane region" description="Helical" evidence="7">
    <location>
        <begin position="32"/>
        <end position="53"/>
    </location>
</feature>
<comment type="similarity">
    <text evidence="7">Belongs to the binding-protein-dependent transport system permease family.</text>
</comment>
<dbReference type="AlphaFoldDB" id="A0A4R7W283"/>
<feature type="transmembrane region" description="Helical" evidence="7">
    <location>
        <begin position="168"/>
        <end position="188"/>
    </location>
</feature>
<proteinExistence type="inferred from homology"/>
<dbReference type="EMBL" id="SOCP01000002">
    <property type="protein sequence ID" value="TDV56225.1"/>
    <property type="molecule type" value="Genomic_DNA"/>
</dbReference>
<evidence type="ECO:0000313" key="9">
    <source>
        <dbReference type="EMBL" id="TDV56225.1"/>
    </source>
</evidence>
<evidence type="ECO:0000256" key="1">
    <source>
        <dbReference type="ARBA" id="ARBA00004651"/>
    </source>
</evidence>
<feature type="transmembrane region" description="Helical" evidence="7">
    <location>
        <begin position="250"/>
        <end position="276"/>
    </location>
</feature>
<dbReference type="Pfam" id="PF19300">
    <property type="entry name" value="BPD_transp_1_N"/>
    <property type="match status" value="1"/>
</dbReference>
<feature type="transmembrane region" description="Helical" evidence="7">
    <location>
        <begin position="200"/>
        <end position="219"/>
    </location>
</feature>
<sequence>MATVVDVHGESGTRLARLARQSAWPAFVLRRLVSTVVIVALLLVATFSLVRLIPGDPTVTVAGLDANPAARAAVREQLGLDRSWLDQLGRYLDALFHGDLGTSFITKQPVAELLGQRLSVSIQLAGMALLVVLVVSVPAGILAGVLTRDDRRRRTEMGFTTVTSIGGAIPEFLMATLLATVFGVWLRLLPVAGMDGWKSLILPAAAVAIRPTLLLARIVRVETLGVLAQDYVRTARGKRLRDTRIYVRHVLPNVITAALALGGVLFAGLVAGAVLVENVFALPGLGTALVTAVVQSDYPVVQGIVMVLGVTVVVVNTIVDLLLGLVDPRTLAKPS</sequence>
<evidence type="ECO:0000256" key="5">
    <source>
        <dbReference type="ARBA" id="ARBA00022989"/>
    </source>
</evidence>
<dbReference type="GO" id="GO:0005886">
    <property type="term" value="C:plasma membrane"/>
    <property type="evidence" value="ECO:0007669"/>
    <property type="project" value="UniProtKB-SubCell"/>
</dbReference>
<dbReference type="Gene3D" id="1.10.3720.10">
    <property type="entry name" value="MetI-like"/>
    <property type="match status" value="1"/>
</dbReference>
<dbReference type="Proteomes" id="UP000294927">
    <property type="component" value="Unassembled WGS sequence"/>
</dbReference>
<evidence type="ECO:0000313" key="10">
    <source>
        <dbReference type="Proteomes" id="UP000294927"/>
    </source>
</evidence>
<evidence type="ECO:0000256" key="6">
    <source>
        <dbReference type="ARBA" id="ARBA00023136"/>
    </source>
</evidence>
<dbReference type="CDD" id="cd06261">
    <property type="entry name" value="TM_PBP2"/>
    <property type="match status" value="1"/>
</dbReference>
<evidence type="ECO:0000256" key="7">
    <source>
        <dbReference type="RuleBase" id="RU363032"/>
    </source>
</evidence>
<dbReference type="InterPro" id="IPR000515">
    <property type="entry name" value="MetI-like"/>
</dbReference>
<reference evidence="9 10" key="1">
    <citation type="submission" date="2019-03" db="EMBL/GenBank/DDBJ databases">
        <title>Genomic Encyclopedia of Archaeal and Bacterial Type Strains, Phase II (KMG-II): from individual species to whole genera.</title>
        <authorList>
            <person name="Goeker M."/>
        </authorList>
    </citation>
    <scope>NUCLEOTIDE SEQUENCE [LARGE SCALE GENOMIC DNA]</scope>
    <source>
        <strain evidence="9 10">DSM 45499</strain>
    </source>
</reference>
<keyword evidence="2 7" id="KW-0813">Transport</keyword>
<keyword evidence="6 7" id="KW-0472">Membrane</keyword>
<gene>
    <name evidence="9" type="ORF">CLV71_102291</name>
</gene>
<comment type="subcellular location">
    <subcellularLocation>
        <location evidence="1 7">Cell membrane</location>
        <topology evidence="1 7">Multi-pass membrane protein</topology>
    </subcellularLocation>
</comment>
<keyword evidence="10" id="KW-1185">Reference proteome</keyword>
<dbReference type="PROSITE" id="PS50928">
    <property type="entry name" value="ABC_TM1"/>
    <property type="match status" value="1"/>
</dbReference>
<evidence type="ECO:0000256" key="3">
    <source>
        <dbReference type="ARBA" id="ARBA00022475"/>
    </source>
</evidence>
<keyword evidence="4 7" id="KW-0812">Transmembrane</keyword>
<feature type="domain" description="ABC transmembrane type-1" evidence="8">
    <location>
        <begin position="118"/>
        <end position="323"/>
    </location>
</feature>
<keyword evidence="3" id="KW-1003">Cell membrane</keyword>
<dbReference type="PANTHER" id="PTHR43163">
    <property type="entry name" value="DIPEPTIDE TRANSPORT SYSTEM PERMEASE PROTEIN DPPB-RELATED"/>
    <property type="match status" value="1"/>
</dbReference>
<dbReference type="InterPro" id="IPR045621">
    <property type="entry name" value="BPD_transp_1_N"/>
</dbReference>
<accession>A0A4R7W283</accession>
<dbReference type="Pfam" id="PF00528">
    <property type="entry name" value="BPD_transp_1"/>
    <property type="match status" value="1"/>
</dbReference>
<keyword evidence="5 7" id="KW-1133">Transmembrane helix</keyword>
<evidence type="ECO:0000256" key="4">
    <source>
        <dbReference type="ARBA" id="ARBA00022692"/>
    </source>
</evidence>
<dbReference type="GO" id="GO:0055085">
    <property type="term" value="P:transmembrane transport"/>
    <property type="evidence" value="ECO:0007669"/>
    <property type="project" value="InterPro"/>
</dbReference>
<evidence type="ECO:0000259" key="8">
    <source>
        <dbReference type="PROSITE" id="PS50928"/>
    </source>
</evidence>
<protein>
    <submittedName>
        <fullName evidence="9">Peptide/nickel transport system permease protein</fullName>
    </submittedName>
</protein>
<dbReference type="SUPFAM" id="SSF161098">
    <property type="entry name" value="MetI-like"/>
    <property type="match status" value="1"/>
</dbReference>
<name>A0A4R7W283_9PSEU</name>
<feature type="transmembrane region" description="Helical" evidence="7">
    <location>
        <begin position="304"/>
        <end position="326"/>
    </location>
</feature>
<evidence type="ECO:0000256" key="2">
    <source>
        <dbReference type="ARBA" id="ARBA00022448"/>
    </source>
</evidence>
<dbReference type="OrthoDB" id="9778910at2"/>